<dbReference type="AlphaFoldDB" id="A0A067T8P7"/>
<evidence type="ECO:0000313" key="1">
    <source>
        <dbReference type="EMBL" id="KDR76289.1"/>
    </source>
</evidence>
<dbReference type="HOGENOM" id="CLU_2687991_0_0_1"/>
<proteinExistence type="predicted"/>
<gene>
    <name evidence="1" type="ORF">GALMADRAFT_247602</name>
</gene>
<accession>A0A067T8P7</accession>
<protein>
    <submittedName>
        <fullName evidence="1">Uncharacterized protein</fullName>
    </submittedName>
</protein>
<sequence>MPPTSWLEAMVALTVPYTAPPRAAPIQVACIYHGVGLLLSLAAVEYQSNPSGDSSRMIKLDCLVSMDSDCLCIS</sequence>
<keyword evidence="2" id="KW-1185">Reference proteome</keyword>
<name>A0A067T8P7_GALM3</name>
<dbReference type="EMBL" id="KL142379">
    <property type="protein sequence ID" value="KDR76289.1"/>
    <property type="molecule type" value="Genomic_DNA"/>
</dbReference>
<reference evidence="2" key="1">
    <citation type="journal article" date="2014" name="Proc. Natl. Acad. Sci. U.S.A.">
        <title>Extensive sampling of basidiomycete genomes demonstrates inadequacy of the white-rot/brown-rot paradigm for wood decay fungi.</title>
        <authorList>
            <person name="Riley R."/>
            <person name="Salamov A.A."/>
            <person name="Brown D.W."/>
            <person name="Nagy L.G."/>
            <person name="Floudas D."/>
            <person name="Held B.W."/>
            <person name="Levasseur A."/>
            <person name="Lombard V."/>
            <person name="Morin E."/>
            <person name="Otillar R."/>
            <person name="Lindquist E.A."/>
            <person name="Sun H."/>
            <person name="LaButti K.M."/>
            <person name="Schmutz J."/>
            <person name="Jabbour D."/>
            <person name="Luo H."/>
            <person name="Baker S.E."/>
            <person name="Pisabarro A.G."/>
            <person name="Walton J.D."/>
            <person name="Blanchette R.A."/>
            <person name="Henrissat B."/>
            <person name="Martin F."/>
            <person name="Cullen D."/>
            <person name="Hibbett D.S."/>
            <person name="Grigoriev I.V."/>
        </authorList>
    </citation>
    <scope>NUCLEOTIDE SEQUENCE [LARGE SCALE GENOMIC DNA]</scope>
    <source>
        <strain evidence="2">CBS 339.88</strain>
    </source>
</reference>
<organism evidence="1 2">
    <name type="scientific">Galerina marginata (strain CBS 339.88)</name>
    <dbReference type="NCBI Taxonomy" id="685588"/>
    <lineage>
        <taxon>Eukaryota</taxon>
        <taxon>Fungi</taxon>
        <taxon>Dikarya</taxon>
        <taxon>Basidiomycota</taxon>
        <taxon>Agaricomycotina</taxon>
        <taxon>Agaricomycetes</taxon>
        <taxon>Agaricomycetidae</taxon>
        <taxon>Agaricales</taxon>
        <taxon>Agaricineae</taxon>
        <taxon>Strophariaceae</taxon>
        <taxon>Galerina</taxon>
    </lineage>
</organism>
<dbReference type="Proteomes" id="UP000027222">
    <property type="component" value="Unassembled WGS sequence"/>
</dbReference>
<evidence type="ECO:0000313" key="2">
    <source>
        <dbReference type="Proteomes" id="UP000027222"/>
    </source>
</evidence>